<dbReference type="InterPro" id="IPR026591">
    <property type="entry name" value="Sirtuin_cat_small_dom_sf"/>
</dbReference>
<evidence type="ECO:0000313" key="8">
    <source>
        <dbReference type="Proteomes" id="UP000195447"/>
    </source>
</evidence>
<keyword evidence="4 5" id="KW-0479">Metal-binding</keyword>
<comment type="similarity">
    <text evidence="4">Belongs to the sirtuin family. Class U subfamily.</text>
</comment>
<proteinExistence type="inferred from homology"/>
<dbReference type="SUPFAM" id="SSF52467">
    <property type="entry name" value="DHS-like NAD/FAD-binding domain"/>
    <property type="match status" value="1"/>
</dbReference>
<feature type="binding site" evidence="4 5">
    <location>
        <position position="127"/>
    </location>
    <ligand>
        <name>Zn(2+)</name>
        <dbReference type="ChEBI" id="CHEBI:29105"/>
    </ligand>
</feature>
<dbReference type="PANTHER" id="PTHR11085:SF4">
    <property type="entry name" value="NAD-DEPENDENT PROTEIN DEACYLASE"/>
    <property type="match status" value="1"/>
</dbReference>
<organism evidence="7 8">
    <name type="scientific">Faecalitalea cylindroides</name>
    <dbReference type="NCBI Taxonomy" id="39483"/>
    <lineage>
        <taxon>Bacteria</taxon>
        <taxon>Bacillati</taxon>
        <taxon>Bacillota</taxon>
        <taxon>Erysipelotrichia</taxon>
        <taxon>Erysipelotrichales</taxon>
        <taxon>Erysipelotrichaceae</taxon>
        <taxon>Faecalitalea</taxon>
    </lineage>
</organism>
<comment type="subcellular location">
    <subcellularLocation>
        <location evidence="4">Cytoplasm</location>
    </subcellularLocation>
</comment>
<reference evidence="8" key="1">
    <citation type="submission" date="2017-04" db="EMBL/GenBank/DDBJ databases">
        <title>Function of individual gut microbiota members based on whole genome sequencing of pure cultures obtained from chicken caecum.</title>
        <authorList>
            <person name="Medvecky M."/>
            <person name="Cejkova D."/>
            <person name="Polansky O."/>
            <person name="Karasova D."/>
            <person name="Kubasova T."/>
            <person name="Cizek A."/>
            <person name="Rychlik I."/>
        </authorList>
    </citation>
    <scope>NUCLEOTIDE SEQUENCE [LARGE SCALE GENOMIC DNA]</scope>
    <source>
        <strain evidence="8">An178</strain>
    </source>
</reference>
<dbReference type="InterPro" id="IPR003000">
    <property type="entry name" value="Sirtuin"/>
</dbReference>
<dbReference type="GO" id="GO:0005737">
    <property type="term" value="C:cytoplasm"/>
    <property type="evidence" value="ECO:0007669"/>
    <property type="project" value="UniProtKB-SubCell"/>
</dbReference>
<feature type="binding site" evidence="4">
    <location>
        <position position="212"/>
    </location>
    <ligand>
        <name>NAD(+)</name>
        <dbReference type="ChEBI" id="CHEBI:57540"/>
    </ligand>
</feature>
<dbReference type="PANTHER" id="PTHR11085">
    <property type="entry name" value="NAD-DEPENDENT PROTEIN DEACYLASE SIRTUIN-5, MITOCHONDRIAL-RELATED"/>
    <property type="match status" value="1"/>
</dbReference>
<feature type="binding site" evidence="4">
    <location>
        <position position="31"/>
    </location>
    <ligand>
        <name>NAD(+)</name>
        <dbReference type="ChEBI" id="CHEBI:57540"/>
    </ligand>
</feature>
<dbReference type="Pfam" id="PF02146">
    <property type="entry name" value="SIR2"/>
    <property type="match status" value="1"/>
</dbReference>
<evidence type="ECO:0000313" key="7">
    <source>
        <dbReference type="EMBL" id="OUP61590.1"/>
    </source>
</evidence>
<keyword evidence="3 4" id="KW-0520">NAD</keyword>
<evidence type="ECO:0000256" key="5">
    <source>
        <dbReference type="PROSITE-ProRule" id="PRU00236"/>
    </source>
</evidence>
<dbReference type="InterPro" id="IPR029035">
    <property type="entry name" value="DHS-like_NAD/FAD-binding_dom"/>
</dbReference>
<comment type="function">
    <text evidence="4">NAD-dependent protein deacetylase which modulates the activities of several enzymes which are inactive in their acetylated form.</text>
</comment>
<feature type="binding site" evidence="4">
    <location>
        <position position="116"/>
    </location>
    <ligand>
        <name>NAD(+)</name>
        <dbReference type="ChEBI" id="CHEBI:57540"/>
    </ligand>
</feature>
<sequence length="242" mass="27233">MSLKDWIKESNNIVFFGGAGVSTESNIPDFRSDNGLYKKQYPYPAEVMLSHSFYESNPKEFFEFYFNQMIYKDAKPNKAHLALAQLEKQGKLKAVITQNIDGLHQAAGSKTVYELHGSVLRNTCTGCHEKYTLDQMLEFRDESGIPRCPKCNHIIKPDVVLYEEGLDERTMMNAIQAIAQADLLIVGGTSLVVYPAAGLIRYFQGKHLVLINKDKTSMDDIADLVIHDSIGKVLSESVELYD</sequence>
<feature type="binding site" evidence="4">
    <location>
        <position position="101"/>
    </location>
    <ligand>
        <name>NAD(+)</name>
        <dbReference type="ChEBI" id="CHEBI:57540"/>
    </ligand>
</feature>
<feature type="binding site" evidence="4">
    <location>
        <position position="30"/>
    </location>
    <ligand>
        <name>nicotinamide</name>
        <dbReference type="ChEBI" id="CHEBI:17154"/>
    </ligand>
</feature>
<protein>
    <recommendedName>
        <fullName evidence="4">NAD-dependent protein deacetylase</fullName>
        <ecNumber evidence="4">2.3.1.286</ecNumber>
    </recommendedName>
    <alternativeName>
        <fullName evidence="4">Regulatory protein SIR2 homolog</fullName>
    </alternativeName>
</protein>
<comment type="caution">
    <text evidence="7">The sequence shown here is derived from an EMBL/GenBank/DDBJ whole genome shotgun (WGS) entry which is preliminary data.</text>
</comment>
<dbReference type="Gene3D" id="3.40.50.1220">
    <property type="entry name" value="TPP-binding domain"/>
    <property type="match status" value="1"/>
</dbReference>
<feature type="domain" description="Deacetylase sirtuin-type" evidence="6">
    <location>
        <begin position="1"/>
        <end position="242"/>
    </location>
</feature>
<feature type="binding site" evidence="4">
    <location>
        <position position="189"/>
    </location>
    <ligand>
        <name>NAD(+)</name>
        <dbReference type="ChEBI" id="CHEBI:57540"/>
    </ligand>
</feature>
<evidence type="ECO:0000256" key="3">
    <source>
        <dbReference type="ARBA" id="ARBA00023027"/>
    </source>
</evidence>
<feature type="binding site" evidence="4 5">
    <location>
        <position position="148"/>
    </location>
    <ligand>
        <name>Zn(2+)</name>
        <dbReference type="ChEBI" id="CHEBI:29105"/>
    </ligand>
</feature>
<feature type="binding site" evidence="4">
    <location>
        <position position="101"/>
    </location>
    <ligand>
        <name>nicotinamide</name>
        <dbReference type="ChEBI" id="CHEBI:17154"/>
    </ligand>
</feature>
<name>A0A1Y4M0A7_9FIRM</name>
<dbReference type="InterPro" id="IPR050134">
    <property type="entry name" value="NAD-dep_sirtuin_deacylases"/>
</dbReference>
<dbReference type="GO" id="GO:0070403">
    <property type="term" value="F:NAD+ binding"/>
    <property type="evidence" value="ECO:0007669"/>
    <property type="project" value="UniProtKB-UniRule"/>
</dbReference>
<dbReference type="HAMAP" id="MF_01968">
    <property type="entry name" value="Sirtuin_ClassU"/>
    <property type="match status" value="1"/>
</dbReference>
<gene>
    <name evidence="4" type="primary">cobB</name>
    <name evidence="7" type="ORF">B5F14_01160</name>
</gene>
<dbReference type="EC" id="2.3.1.286" evidence="4"/>
<comment type="cofactor">
    <cofactor evidence="4">
        <name>Zn(2+)</name>
        <dbReference type="ChEBI" id="CHEBI:29105"/>
    </cofactor>
    <text evidence="4">Binds 1 zinc ion per subunit.</text>
</comment>
<feature type="binding site" evidence="4 5">
    <location>
        <position position="124"/>
    </location>
    <ligand>
        <name>Zn(2+)</name>
        <dbReference type="ChEBI" id="CHEBI:29105"/>
    </ligand>
</feature>
<feature type="binding site" evidence="4 5">
    <location>
        <position position="151"/>
    </location>
    <ligand>
        <name>Zn(2+)</name>
        <dbReference type="ChEBI" id="CHEBI:29105"/>
    </ligand>
</feature>
<dbReference type="Gene3D" id="3.30.1600.10">
    <property type="entry name" value="SIR2/SIRT2 'Small Domain"/>
    <property type="match status" value="1"/>
</dbReference>
<dbReference type="EMBL" id="NFKM01000002">
    <property type="protein sequence ID" value="OUP61590.1"/>
    <property type="molecule type" value="Genomic_DNA"/>
</dbReference>
<feature type="binding site" evidence="4">
    <location>
        <position position="230"/>
    </location>
    <ligand>
        <name>NAD(+)</name>
        <dbReference type="ChEBI" id="CHEBI:57540"/>
    </ligand>
</feature>
<feature type="binding site" evidence="4">
    <location>
        <position position="23"/>
    </location>
    <ligand>
        <name>NAD(+)</name>
        <dbReference type="ChEBI" id="CHEBI:57540"/>
    </ligand>
</feature>
<dbReference type="InterPro" id="IPR028628">
    <property type="entry name" value="Sirtuin_class_U"/>
</dbReference>
<evidence type="ECO:0000256" key="4">
    <source>
        <dbReference type="HAMAP-Rule" id="MF_01968"/>
    </source>
</evidence>
<dbReference type="GO" id="GO:0017136">
    <property type="term" value="F:histone deacetylase activity, NAD-dependent"/>
    <property type="evidence" value="ECO:0007669"/>
    <property type="project" value="TreeGrafter"/>
</dbReference>
<dbReference type="AlphaFoldDB" id="A0A1Y4M0A7"/>
<evidence type="ECO:0000256" key="2">
    <source>
        <dbReference type="ARBA" id="ARBA00022679"/>
    </source>
</evidence>
<dbReference type="Proteomes" id="UP000195447">
    <property type="component" value="Unassembled WGS sequence"/>
</dbReference>
<feature type="binding site" evidence="4">
    <location>
        <position position="30"/>
    </location>
    <ligand>
        <name>NAD(+)</name>
        <dbReference type="ChEBI" id="CHEBI:57540"/>
    </ligand>
</feature>
<feature type="binding site" evidence="4">
    <location>
        <position position="98"/>
    </location>
    <ligand>
        <name>NAD(+)</name>
        <dbReference type="ChEBI" id="CHEBI:57540"/>
    </ligand>
</feature>
<evidence type="ECO:0000256" key="1">
    <source>
        <dbReference type="ARBA" id="ARBA00022490"/>
    </source>
</evidence>
<dbReference type="NCBIfam" id="NF001753">
    <property type="entry name" value="PRK00481.1-3"/>
    <property type="match status" value="1"/>
</dbReference>
<accession>A0A1Y4M0A7</accession>
<dbReference type="PROSITE" id="PS50305">
    <property type="entry name" value="SIRTUIN"/>
    <property type="match status" value="1"/>
</dbReference>
<keyword evidence="2 4" id="KW-0808">Transferase</keyword>
<dbReference type="GO" id="GO:0008270">
    <property type="term" value="F:zinc ion binding"/>
    <property type="evidence" value="ECO:0007669"/>
    <property type="project" value="UniProtKB-UniRule"/>
</dbReference>
<comment type="catalytic activity">
    <reaction evidence="4">
        <text>N(6)-acetyl-L-lysyl-[protein] + NAD(+) + H2O = 2''-O-acetyl-ADP-D-ribose + nicotinamide + L-lysyl-[protein]</text>
        <dbReference type="Rhea" id="RHEA:43636"/>
        <dbReference type="Rhea" id="RHEA-COMP:9752"/>
        <dbReference type="Rhea" id="RHEA-COMP:10731"/>
        <dbReference type="ChEBI" id="CHEBI:15377"/>
        <dbReference type="ChEBI" id="CHEBI:17154"/>
        <dbReference type="ChEBI" id="CHEBI:29969"/>
        <dbReference type="ChEBI" id="CHEBI:57540"/>
        <dbReference type="ChEBI" id="CHEBI:61930"/>
        <dbReference type="ChEBI" id="CHEBI:83767"/>
        <dbReference type="EC" id="2.3.1.286"/>
    </reaction>
</comment>
<keyword evidence="4 5" id="KW-0862">Zinc</keyword>
<dbReference type="CDD" id="cd01407">
    <property type="entry name" value="SIR2-fam"/>
    <property type="match status" value="1"/>
</dbReference>
<dbReference type="InterPro" id="IPR026590">
    <property type="entry name" value="Ssirtuin_cat_dom"/>
</dbReference>
<comment type="caution">
    <text evidence="4">Lacks conserved residue(s) required for the propagation of feature annotation.</text>
</comment>
<dbReference type="NCBIfam" id="NF001752">
    <property type="entry name" value="PRK00481.1-1"/>
    <property type="match status" value="1"/>
</dbReference>
<feature type="binding site" evidence="4">
    <location>
        <position position="100"/>
    </location>
    <ligand>
        <name>NAD(+)</name>
        <dbReference type="ChEBI" id="CHEBI:57540"/>
    </ligand>
</feature>
<dbReference type="RefSeq" id="WP_087158065.1">
    <property type="nucleotide sequence ID" value="NZ_NFKM01000002.1"/>
</dbReference>
<feature type="active site" description="Proton acceptor" evidence="4 5">
    <location>
        <position position="116"/>
    </location>
</feature>
<feature type="binding site" evidence="4">
    <location>
        <position position="19"/>
    </location>
    <ligand>
        <name>NAD(+)</name>
        <dbReference type="ChEBI" id="CHEBI:57540"/>
    </ligand>
</feature>
<evidence type="ECO:0000259" key="6">
    <source>
        <dbReference type="PROSITE" id="PS50305"/>
    </source>
</evidence>
<feature type="binding site" evidence="4">
    <location>
        <position position="100"/>
    </location>
    <ligand>
        <name>nicotinamide</name>
        <dbReference type="ChEBI" id="CHEBI:17154"/>
    </ligand>
</feature>
<feature type="binding site" evidence="4">
    <location>
        <position position="190"/>
    </location>
    <ligand>
        <name>NAD(+)</name>
        <dbReference type="ChEBI" id="CHEBI:57540"/>
    </ligand>
</feature>
<keyword evidence="8" id="KW-1185">Reference proteome</keyword>
<keyword evidence="1 4" id="KW-0963">Cytoplasm</keyword>